<feature type="site" description="Part of the allosteric site" evidence="2">
    <location>
        <position position="167"/>
    </location>
</feature>
<proteinExistence type="inferred from homology"/>
<dbReference type="NCBIfam" id="TIGR00502">
    <property type="entry name" value="nagB"/>
    <property type="match status" value="1"/>
</dbReference>
<comment type="subunit">
    <text evidence="2">Homohexamer.</text>
</comment>
<dbReference type="PANTHER" id="PTHR11280:SF5">
    <property type="entry name" value="GLUCOSAMINE-6-PHOSPHATE ISOMERASE"/>
    <property type="match status" value="1"/>
</dbReference>
<comment type="similarity">
    <text evidence="2">Belongs to the glucosamine/galactosamine-6-phosphate isomerase family. NagB subfamily.</text>
</comment>
<dbReference type="KEGG" id="spl:Spea_1521"/>
<evidence type="ECO:0000256" key="1">
    <source>
        <dbReference type="ARBA" id="ARBA00022801"/>
    </source>
</evidence>
<dbReference type="EC" id="3.5.99.6" evidence="2"/>
<evidence type="ECO:0000259" key="3">
    <source>
        <dbReference type="Pfam" id="PF01182"/>
    </source>
</evidence>
<sequence>MPVFYLDIGIDMQVIILDTPEQVAEKSAQWVTEVIKQKPAAVLGLATGSTPISLYELLVEQYRHGDLSFADITTFNLDEYHNIAADNPQSYRSFMQKQLFDHVDIAPSRTYLPTCSSEQNPRLQGEAYEQKIKDKGGIDLQILGIGANGHIGFNEPTSSLSSRTRIKTLTKQTLTDNSRLFGQGEFQPTMAMTMGIATILEASYVLLMATGENKASAVKQMVTGPLNAMCPASALQLHQHAVILIDKAAASELTEQDYFLWADKEQQKVTDSHGLLTMC</sequence>
<dbReference type="EMBL" id="CP000851">
    <property type="protein sequence ID" value="ABV86846.1"/>
    <property type="molecule type" value="Genomic_DNA"/>
</dbReference>
<comment type="catalytic activity">
    <reaction evidence="2">
        <text>alpha-D-glucosamine 6-phosphate + H2O = beta-D-fructose 6-phosphate + NH4(+)</text>
        <dbReference type="Rhea" id="RHEA:12172"/>
        <dbReference type="ChEBI" id="CHEBI:15377"/>
        <dbReference type="ChEBI" id="CHEBI:28938"/>
        <dbReference type="ChEBI" id="CHEBI:57634"/>
        <dbReference type="ChEBI" id="CHEBI:75989"/>
        <dbReference type="EC" id="3.5.99.6"/>
    </reaction>
</comment>
<feature type="site" description="Part of the allosteric site" evidence="2">
    <location>
        <position position="158"/>
    </location>
</feature>
<gene>
    <name evidence="2" type="primary">nagB</name>
    <name evidence="4" type="ordered locus">Spea_1521</name>
</gene>
<name>A8H2Q9_SHEPA</name>
<dbReference type="Pfam" id="PF01182">
    <property type="entry name" value="Glucosamine_iso"/>
    <property type="match status" value="1"/>
</dbReference>
<dbReference type="InterPro" id="IPR006148">
    <property type="entry name" value="Glc/Gal-6P_isomerase"/>
</dbReference>
<evidence type="ECO:0000256" key="2">
    <source>
        <dbReference type="HAMAP-Rule" id="MF_01241"/>
    </source>
</evidence>
<reference evidence="4 5" key="1">
    <citation type="submission" date="2007-10" db="EMBL/GenBank/DDBJ databases">
        <title>Complete sequence of Shewanella pealeana ATCC 700345.</title>
        <authorList>
            <consortium name="US DOE Joint Genome Institute"/>
            <person name="Copeland A."/>
            <person name="Lucas S."/>
            <person name="Lapidus A."/>
            <person name="Barry K."/>
            <person name="Glavina del Rio T."/>
            <person name="Dalin E."/>
            <person name="Tice H."/>
            <person name="Pitluck S."/>
            <person name="Chertkov O."/>
            <person name="Brettin T."/>
            <person name="Bruce D."/>
            <person name="Detter J.C."/>
            <person name="Han C."/>
            <person name="Schmutz J."/>
            <person name="Larimer F."/>
            <person name="Land M."/>
            <person name="Hauser L."/>
            <person name="Kyrpides N."/>
            <person name="Kim E."/>
            <person name="Zhao J.-S.Z."/>
            <person name="Manno D."/>
            <person name="Hawari J."/>
            <person name="Richardson P."/>
        </authorList>
    </citation>
    <scope>NUCLEOTIDE SEQUENCE [LARGE SCALE GENOMIC DNA]</scope>
    <source>
        <strain evidence="5">ATCC 700345 / ANG-SQ1</strain>
    </source>
</reference>
<dbReference type="GO" id="GO:0042802">
    <property type="term" value="F:identical protein binding"/>
    <property type="evidence" value="ECO:0007669"/>
    <property type="project" value="TreeGrafter"/>
</dbReference>
<comment type="function">
    <text evidence="2">Catalyzes the reversible isomerization-deamination of glucosamine 6-phosphate (GlcN6P) to form fructose 6-phosphate (Fru6P) and ammonium ion.</text>
</comment>
<feature type="domain" description="Glucosamine/galactosamine-6-phosphate isomerase" evidence="3">
    <location>
        <begin position="21"/>
        <end position="240"/>
    </location>
</feature>
<keyword evidence="2" id="KW-0021">Allosteric enzyme</keyword>
<evidence type="ECO:0000313" key="5">
    <source>
        <dbReference type="Proteomes" id="UP000002608"/>
    </source>
</evidence>
<dbReference type="GO" id="GO:0016853">
    <property type="term" value="F:isomerase activity"/>
    <property type="evidence" value="ECO:0007669"/>
    <property type="project" value="UniProtKB-KW"/>
</dbReference>
<dbReference type="UniPathway" id="UPA00629">
    <property type="reaction ID" value="UER00684"/>
</dbReference>
<dbReference type="GO" id="GO:0006043">
    <property type="term" value="P:glucosamine catabolic process"/>
    <property type="evidence" value="ECO:0007669"/>
    <property type="project" value="TreeGrafter"/>
</dbReference>
<dbReference type="InterPro" id="IPR004547">
    <property type="entry name" value="Glucosamine6P_isomerase"/>
</dbReference>
<dbReference type="AlphaFoldDB" id="A8H2Q9"/>
<feature type="active site" description="Proton acceptor; for enolization step" evidence="2">
    <location>
        <position position="78"/>
    </location>
</feature>
<dbReference type="eggNOG" id="COG0363">
    <property type="taxonomic scope" value="Bacteria"/>
</dbReference>
<dbReference type="PROSITE" id="PS01161">
    <property type="entry name" value="GLC_GALNAC_ISOMERASE"/>
    <property type="match status" value="1"/>
</dbReference>
<dbReference type="GO" id="GO:0005737">
    <property type="term" value="C:cytoplasm"/>
    <property type="evidence" value="ECO:0007669"/>
    <property type="project" value="TreeGrafter"/>
</dbReference>
<keyword evidence="4" id="KW-0413">Isomerase</keyword>
<feature type="site" description="Part of the allosteric site" evidence="2">
    <location>
        <position position="168"/>
    </location>
</feature>
<comment type="caution">
    <text evidence="2">Lacks conserved residue(s) required for the propagation of feature annotation.</text>
</comment>
<dbReference type="HAMAP" id="MF_01241">
    <property type="entry name" value="GlcN6P_deamin"/>
    <property type="match status" value="1"/>
</dbReference>
<evidence type="ECO:0000313" key="4">
    <source>
        <dbReference type="EMBL" id="ABV86846.1"/>
    </source>
</evidence>
<dbReference type="InterPro" id="IPR037171">
    <property type="entry name" value="NagB/RpiA_transferase-like"/>
</dbReference>
<keyword evidence="2" id="KW-0119">Carbohydrate metabolism</keyword>
<accession>A8H2Q9</accession>
<comment type="pathway">
    <text evidence="2">Amino-sugar metabolism; N-acetylneuraminate degradation; D-fructose 6-phosphate from N-acetylneuraminate: step 5/5.</text>
</comment>
<dbReference type="GO" id="GO:0004342">
    <property type="term" value="F:glucosamine-6-phosphate deaminase activity"/>
    <property type="evidence" value="ECO:0007669"/>
    <property type="project" value="UniProtKB-UniRule"/>
</dbReference>
<dbReference type="PANTHER" id="PTHR11280">
    <property type="entry name" value="GLUCOSAMINE-6-PHOSPHATE ISOMERASE"/>
    <property type="match status" value="1"/>
</dbReference>
<dbReference type="Proteomes" id="UP000002608">
    <property type="component" value="Chromosome"/>
</dbReference>
<dbReference type="GO" id="GO:0019262">
    <property type="term" value="P:N-acetylneuraminate catabolic process"/>
    <property type="evidence" value="ECO:0007669"/>
    <property type="project" value="UniProtKB-UniRule"/>
</dbReference>
<protein>
    <recommendedName>
        <fullName evidence="2">Glucosamine-6-phosphate deaminase</fullName>
        <ecNumber evidence="2">3.5.99.6</ecNumber>
    </recommendedName>
    <alternativeName>
        <fullName evidence="2">GlcN6P deaminase</fullName>
        <shortName evidence="2">GNPDA</shortName>
    </alternativeName>
    <alternativeName>
        <fullName evidence="2">Glucosamine-6-phosphate isomerase</fullName>
    </alternativeName>
</protein>
<feature type="active site" description="Proton acceptor; for ring-opening step" evidence="2">
    <location>
        <position position="150"/>
    </location>
</feature>
<dbReference type="STRING" id="398579.Spea_1521"/>
<keyword evidence="1 2" id="KW-0378">Hydrolase</keyword>
<keyword evidence="5" id="KW-1185">Reference proteome</keyword>
<comment type="activity regulation">
    <text evidence="2">Allosterically activated by N-acetylglucosamine 6-phosphate (GlcNAc6P).</text>
</comment>
<dbReference type="InterPro" id="IPR018321">
    <property type="entry name" value="Glucosamine6P_isomerase_CS"/>
</dbReference>
<feature type="active site" description="For ring-opening step" evidence="2">
    <location>
        <position position="155"/>
    </location>
</feature>
<dbReference type="CDD" id="cd01399">
    <property type="entry name" value="GlcN6P_deaminase"/>
    <property type="match status" value="1"/>
</dbReference>
<dbReference type="Gene3D" id="3.40.50.1360">
    <property type="match status" value="1"/>
</dbReference>
<dbReference type="HOGENOM" id="CLU_049611_1_1_6"/>
<dbReference type="GO" id="GO:0005975">
    <property type="term" value="P:carbohydrate metabolic process"/>
    <property type="evidence" value="ECO:0007669"/>
    <property type="project" value="InterPro"/>
</dbReference>
<dbReference type="GO" id="GO:0006046">
    <property type="term" value="P:N-acetylglucosamine catabolic process"/>
    <property type="evidence" value="ECO:0007669"/>
    <property type="project" value="UniProtKB-UniRule"/>
</dbReference>
<feature type="active site" description="For ring-opening step" evidence="2">
    <location>
        <position position="148"/>
    </location>
</feature>
<organism evidence="4 5">
    <name type="scientific">Shewanella pealeana (strain ATCC 700345 / ANG-SQ1)</name>
    <dbReference type="NCBI Taxonomy" id="398579"/>
    <lineage>
        <taxon>Bacteria</taxon>
        <taxon>Pseudomonadati</taxon>
        <taxon>Pseudomonadota</taxon>
        <taxon>Gammaproteobacteria</taxon>
        <taxon>Alteromonadales</taxon>
        <taxon>Shewanellaceae</taxon>
        <taxon>Shewanella</taxon>
    </lineage>
</organism>
<dbReference type="SUPFAM" id="SSF100950">
    <property type="entry name" value="NagB/RpiA/CoA transferase-like"/>
    <property type="match status" value="1"/>
</dbReference>
<feature type="site" description="Part of the allosteric site" evidence="2">
    <location>
        <position position="165"/>
    </location>
</feature>